<dbReference type="GO" id="GO:0016477">
    <property type="term" value="P:cell migration"/>
    <property type="evidence" value="ECO:0007669"/>
    <property type="project" value="UniProtKB-ARBA"/>
</dbReference>
<feature type="compositionally biased region" description="Basic and acidic residues" evidence="15">
    <location>
        <begin position="2756"/>
        <end position="2768"/>
    </location>
</feature>
<dbReference type="GeneTree" id="ENSGT00940000163671"/>
<evidence type="ECO:0000259" key="17">
    <source>
        <dbReference type="PROSITE" id="PS50268"/>
    </source>
</evidence>
<keyword evidence="7" id="KW-0130">Cell adhesion</keyword>
<dbReference type="InterPro" id="IPR020894">
    <property type="entry name" value="Cadherin_CS"/>
</dbReference>
<feature type="domain" description="Cadherin" evidence="17">
    <location>
        <begin position="894"/>
        <end position="999"/>
    </location>
</feature>
<dbReference type="Pfam" id="PF00028">
    <property type="entry name" value="Cadherin"/>
    <property type="match status" value="19"/>
</dbReference>
<keyword evidence="2" id="KW-1003">Cell membrane</keyword>
<dbReference type="Proteomes" id="UP000261360">
    <property type="component" value="Unplaced"/>
</dbReference>
<reference evidence="18" key="2">
    <citation type="submission" date="2025-09" db="UniProtKB">
        <authorList>
            <consortium name="Ensembl"/>
        </authorList>
    </citation>
    <scope>IDENTIFICATION</scope>
</reference>
<evidence type="ECO:0000256" key="7">
    <source>
        <dbReference type="ARBA" id="ARBA00022889"/>
    </source>
</evidence>
<evidence type="ECO:0000313" key="18">
    <source>
        <dbReference type="Ensembl" id="ENSSLDP00000030171.1"/>
    </source>
</evidence>
<evidence type="ECO:0000256" key="6">
    <source>
        <dbReference type="ARBA" id="ARBA00022837"/>
    </source>
</evidence>
<feature type="domain" description="Cadherin" evidence="17">
    <location>
        <begin position="1342"/>
        <end position="1446"/>
    </location>
</feature>
<evidence type="ECO:0000256" key="12">
    <source>
        <dbReference type="ARBA" id="ARBA00072299"/>
    </source>
</evidence>
<name>A0A3B4YPH3_SERLL</name>
<dbReference type="Ensembl" id="ENSSLDT00000031045.1">
    <property type="protein sequence ID" value="ENSSLDP00000030171.1"/>
    <property type="gene ID" value="ENSSLDG00000023229.1"/>
</dbReference>
<feature type="domain" description="Cadherin" evidence="17">
    <location>
        <begin position="473"/>
        <end position="579"/>
    </location>
</feature>
<feature type="domain" description="Cadherin" evidence="17">
    <location>
        <begin position="1753"/>
        <end position="1853"/>
    </location>
</feature>
<evidence type="ECO:0000256" key="5">
    <source>
        <dbReference type="ARBA" id="ARBA00022737"/>
    </source>
</evidence>
<feature type="domain" description="Cadherin" evidence="17">
    <location>
        <begin position="1447"/>
        <end position="1550"/>
    </location>
</feature>
<evidence type="ECO:0000256" key="14">
    <source>
        <dbReference type="PROSITE-ProRule" id="PRU00043"/>
    </source>
</evidence>
<dbReference type="GO" id="GO:0005509">
    <property type="term" value="F:calcium ion binding"/>
    <property type="evidence" value="ECO:0007669"/>
    <property type="project" value="UniProtKB-UniRule"/>
</dbReference>
<protein>
    <recommendedName>
        <fullName evidence="12">Protocadherin-16</fullName>
    </recommendedName>
    <alternativeName>
        <fullName evidence="13">Protein dachsous homolog 1</fullName>
    </alternativeName>
</protein>
<feature type="domain" description="Cadherin" evidence="17">
    <location>
        <begin position="1551"/>
        <end position="1649"/>
    </location>
</feature>
<evidence type="ECO:0000256" key="9">
    <source>
        <dbReference type="ARBA" id="ARBA00023136"/>
    </source>
</evidence>
<feature type="domain" description="Cadherin" evidence="17">
    <location>
        <begin position="580"/>
        <end position="686"/>
    </location>
</feature>
<reference evidence="18" key="1">
    <citation type="submission" date="2025-08" db="UniProtKB">
        <authorList>
            <consortium name="Ensembl"/>
        </authorList>
    </citation>
    <scope>IDENTIFICATION</scope>
</reference>
<dbReference type="FunFam" id="2.60.40.60:FF:000035">
    <property type="entry name" value="Protocadherin Fat 3"/>
    <property type="match status" value="2"/>
</dbReference>
<dbReference type="PANTHER" id="PTHR24026">
    <property type="entry name" value="FAT ATYPICAL CADHERIN-RELATED"/>
    <property type="match status" value="1"/>
</dbReference>
<dbReference type="FunFam" id="2.60.40.60:FF:000007">
    <property type="entry name" value="Protocadherin alpha 2"/>
    <property type="match status" value="1"/>
</dbReference>
<dbReference type="PROSITE" id="PS00232">
    <property type="entry name" value="CADHERIN_1"/>
    <property type="match status" value="10"/>
</dbReference>
<keyword evidence="9 16" id="KW-0472">Membrane</keyword>
<feature type="domain" description="Cadherin" evidence="17">
    <location>
        <begin position="1000"/>
        <end position="1137"/>
    </location>
</feature>
<feature type="compositionally biased region" description="Polar residues" evidence="15">
    <location>
        <begin position="2742"/>
        <end position="2755"/>
    </location>
</feature>
<dbReference type="PRINTS" id="PR00205">
    <property type="entry name" value="CADHERIN"/>
</dbReference>
<organism evidence="18 19">
    <name type="scientific">Seriola lalandi dorsalis</name>
    <dbReference type="NCBI Taxonomy" id="1841481"/>
    <lineage>
        <taxon>Eukaryota</taxon>
        <taxon>Metazoa</taxon>
        <taxon>Chordata</taxon>
        <taxon>Craniata</taxon>
        <taxon>Vertebrata</taxon>
        <taxon>Euteleostomi</taxon>
        <taxon>Actinopterygii</taxon>
        <taxon>Neopterygii</taxon>
        <taxon>Teleostei</taxon>
        <taxon>Neoteleostei</taxon>
        <taxon>Acanthomorphata</taxon>
        <taxon>Carangaria</taxon>
        <taxon>Carangiformes</taxon>
        <taxon>Carangidae</taxon>
        <taxon>Seriola</taxon>
    </lineage>
</organism>
<sequence length="2768" mass="301135">MKTAAKGFGKSIMDPSHREGLWNRRIMLMVYVALELLTVQSPVVLGTLELQLDEEQPAGTIVGDISAGLPPGITASLYFISDHEGTGVGNDLDIDESTGIIKTAKVLDRELRDRYNFIAVTMTGVTVEVTIKVNDINDHAPTFTRKRATFKIPEQTAIGTRFSLEPAVDADQGQFTTQGYLIKDGNVGQAFTLETRKGSSEVLYLDLVVNAILDREKRSTYTLSLEAFDGGSPKRTDQMTLDIIVQDINDNAPVFNQSRYHAIISENLQPGSNILQVFATDADEGDNGMVLYEINRRQSDPDRYFVIDSRTGVITLNKPLDFEMRRVHELVVQAQDNATQPEVTNAFVTIHVRDYNDNQPTMTIIFLSEDGSPRISEGAQPGQYVARISVTDPDYGEYANVNVSLEGGDGKFALTTKDSIIYLICVDQILDREERDTYELRVMATDSGTPPLRAESSFIIQVTDVNDNPPLFDQPVYRQVIPEVVFPGSFVLQVTARDKDQGPNGDINYSILQGQGAYSDWFSIDSITGIITTLSQLDYEKNPNPSITVVARDGGKPPLSSTAVVNIVLQDINDNEPVFERNFYNVSIKENTAPGTCILEVTATDADGGSFGSVTYSLGSGINSAVPSQFTIGKETGQICTSALLDRDQGPASFDFTVTAVDGGGLSSVAYVKVDLVDINDNRPAFYPVSYAVSLSTQSAPGTSVVRVTAYDPDSGENGRITYKTVPGGASPFFTLNKDTVISLSRSVYGKANSVIPMVISAQDGGGLVALVNARVNISVVAGLVAPPVFEQTQYYFTAAEDALRGTVIGIVQASSKTTSKDISYTISSGDPAGYFTVDPETGALRTSLPLDHEAQSALDLEVQARSGNPPAFGQTRVHITIADINDNPPVFLPSSSESLLLPEHTEMGTVVYRVQAEDRDSGANGQLSFDLSSPSGIQRTFSIERSSGEIRLVGSLNYETSPRYDLQVVAKDSGVPQLSATFMLVVHVQAENDHGPVFDTLTYRVELKEGTPINTRFLQVRALNRETPGSGHFSPLAYHLRPDGDAAGFGIAADSGWLFVKSALDREVKDMYLLTVLASAGHGQLKSLSIFKPLDREERDIFNLTIIAEDHGIPQHSASQLLCVHVIDVNDEVPWFEENQYEAQISENQPPGTSVLTVSASDQDQTNGQVTYGGISEKAFRINPVTGVITTTKSLDRELQEYYTVTVYAKDGGLLPNYAKATVRIRVLDENDNVPVFGRLYYSIEVPENLDALPLFTLRATDPDTGDSGEKNYRITGDPSGDFRLDRRSGVLSTSRPLDREKRAGYTLTVTVQDEGQPPLSSTASVEVTVLDINDHSPQFQSSSYTADVSEDVPIGSLVLEVKAIDLDQGPNSQVLYFLSRGSQSMFIIDQNTGRIITAAPLDRERTASYTFEVCATDSSPANPRNSTAQVTVYIQDVNDNAPFFIQDPLIVNISASSVSSRRVLATMRAEDKDFGANGSVFYRFANPVRGFTINSLTGDIQATEKLQTLTQSQRTLIVQAMDQGNPAQSSLGVVIIYIREQSYRGIRFSRTARDVSLQENAAKVTQTQAQYPDGSQTGISYSIFSGNRMQSFGINAITEIWVQKSEGLDFEETPKLRLVVKAETASSSSYMAVNLILQDVNDNLPRFQLQNYVAYIREAQGYDFPIIQVAADDLDQGQNGQVTYSIRSSSMSGLFKIDPMTGSITTAAIMDREIWTQTLVVTATDRGTPRLAGSATLTVIIIDLNDNSPMIPLPREIHVPEDTLIGTVITQVTGNDVDSGPALSYTLHLDTNSQGMFGIHRYGGGVSLTGPLDYEERTWYTLTVRSSDSKHQSEANLTVLVDDVNDNVPTFTQDLYQVTVSEHLPAGSAVITVTATDRDSGENGKITYRVMSSTRGVFYIDPSNTLFVKQKTEFDFENPSILVVIEARDQGTPPLSSIATVQVQVSDVNDNAPIFHQSEYRATVSEDGLPGSTVLILEAVDGDLSRDNCGFDFAIASGNSGNAFQIESSVRFLEGQGFQTVGSLILVEELDFEAVPSYNLTVVVSDRGIPQRSSSVPILISVSDANDNPPAFSRAEYSVVLSEGAAAGTEILHLSATDPDSAPNGEVQYSISSGDESNLFQVDKWTGALRLQRPLDSERQSYHMIVVQATDGEGHYALAPVSIEVKDINDNRPFFPLSTVTASIRENQPQNALVTMLHAIDHDRGVFGQLRYYMLDNSKEGREAFLINKTSGEVRTRSTFDFEKVASFHFVAVAMDTGNYSATVTVQVYVTGEDEYDPVFTSSEFSFEVPEGAKKGQIIGKVQARDEDGGVDGIVLYSLADSSPYFEVNKSTGAISLKMDSYSRHVGRSKREVRLMTLDVTAHSPLETSRIAVAKVTVDVTHTSFGLTTDMNMLLISVIAVSLGTIVILIIIAVALFFVKLRRQKKEQKAHGRTQTSGTMLHKLEETKITANEMIYHQTLPGYTTSQSGGGGGPYTRGGSLDPSHSSGRGSAEAEAAEDDEIRMINEYPRVSSISSSMQERISARGPDSGIQQDADQLSDVSCEPSIDWFKGKKLGSLNSTLLAGQVPVYRDEGGGYVGVGRGLSISHPKDYTFPEDGKPAVDGSLTAIVASDEELRGSYNWDYLLNWCPQFQPLANVFTEIARLKDETAPPHPRRSFHHKAKAESRIDPPPLITSVAHPGAKTVPPKPAVGRTFPHLASLRRSPISGEGSISSVAMSPSFSPSLSPLAARSPAITPFSVSQGPSASMISTTEHNLEHSEEAELRI</sequence>
<evidence type="ECO:0000256" key="11">
    <source>
        <dbReference type="ARBA" id="ARBA00062150"/>
    </source>
</evidence>
<evidence type="ECO:0000256" key="1">
    <source>
        <dbReference type="ARBA" id="ARBA00004251"/>
    </source>
</evidence>
<feature type="domain" description="Cadherin" evidence="17">
    <location>
        <begin position="1239"/>
        <end position="1341"/>
    </location>
</feature>
<feature type="domain" description="Cadherin" evidence="17">
    <location>
        <begin position="1650"/>
        <end position="1753"/>
    </location>
</feature>
<dbReference type="FunFam" id="2.60.40.60:FF:000153">
    <property type="entry name" value="Dachsous cadherin-related 2"/>
    <property type="match status" value="1"/>
</dbReference>
<dbReference type="FunFam" id="2.60.40.60:FF:000116">
    <property type="entry name" value="Dachsous cadherin-related 2"/>
    <property type="match status" value="1"/>
</dbReference>
<accession>A0A3B4YPH3</accession>
<evidence type="ECO:0000256" key="13">
    <source>
        <dbReference type="ARBA" id="ARBA00079083"/>
    </source>
</evidence>
<evidence type="ECO:0000256" key="3">
    <source>
        <dbReference type="ARBA" id="ARBA00022692"/>
    </source>
</evidence>
<dbReference type="GO" id="GO:0003183">
    <property type="term" value="P:mitral valve morphogenesis"/>
    <property type="evidence" value="ECO:0007669"/>
    <property type="project" value="UniProtKB-ARBA"/>
</dbReference>
<dbReference type="STRING" id="1841481.ENSSLDP00000030171"/>
<keyword evidence="6 14" id="KW-0106">Calcium</keyword>
<dbReference type="FunFam" id="2.60.40.60:FF:000377">
    <property type="entry name" value="Dachsous cadherin-related 1a"/>
    <property type="match status" value="1"/>
</dbReference>
<keyword evidence="10" id="KW-0325">Glycoprotein</keyword>
<proteinExistence type="predicted"/>
<dbReference type="SMART" id="SM00112">
    <property type="entry name" value="CA"/>
    <property type="match status" value="22"/>
</dbReference>
<dbReference type="FunFam" id="2.60.40.60:FF:000102">
    <property type="entry name" value="Dachsous cadherin-related 1b"/>
    <property type="match status" value="1"/>
</dbReference>
<dbReference type="FunFam" id="2.60.40.60:FF:000465">
    <property type="entry name" value="Dachsous cadherin-related 1a"/>
    <property type="match status" value="1"/>
</dbReference>
<feature type="domain" description="Cadherin" evidence="17">
    <location>
        <begin position="44"/>
        <end position="143"/>
    </location>
</feature>
<dbReference type="FunFam" id="2.60.40.60:FF:000158">
    <property type="entry name" value="Dachsous cadherin-related 1"/>
    <property type="match status" value="1"/>
</dbReference>
<evidence type="ECO:0000256" key="4">
    <source>
        <dbReference type="ARBA" id="ARBA00022729"/>
    </source>
</evidence>
<feature type="domain" description="Cadherin" evidence="17">
    <location>
        <begin position="1958"/>
        <end position="2074"/>
    </location>
</feature>
<evidence type="ECO:0000256" key="8">
    <source>
        <dbReference type="ARBA" id="ARBA00022989"/>
    </source>
</evidence>
<dbReference type="FunFam" id="2.60.40.60:FF:000363">
    <property type="entry name" value="Dachsous cadherin-related 1a"/>
    <property type="match status" value="1"/>
</dbReference>
<dbReference type="FunFam" id="2.60.40.60:FF:000020">
    <property type="entry name" value="Dachsous cadherin-related 1b"/>
    <property type="match status" value="6"/>
</dbReference>
<dbReference type="FunFam" id="2.60.40.60:FF:000140">
    <property type="entry name" value="Dachsous cadherin-related 1"/>
    <property type="match status" value="1"/>
</dbReference>
<comment type="subcellular location">
    <subcellularLocation>
        <location evidence="1">Cell membrane</location>
        <topology evidence="1">Single-pass type I membrane protein</topology>
    </subcellularLocation>
</comment>
<feature type="region of interest" description="Disordered" evidence="15">
    <location>
        <begin position="2742"/>
        <end position="2768"/>
    </location>
</feature>
<dbReference type="SUPFAM" id="SSF49313">
    <property type="entry name" value="Cadherin-like"/>
    <property type="match status" value="23"/>
</dbReference>
<keyword evidence="8 16" id="KW-1133">Transmembrane helix</keyword>
<dbReference type="Gene3D" id="2.60.40.60">
    <property type="entry name" value="Cadherins"/>
    <property type="match status" value="23"/>
</dbReference>
<dbReference type="PANTHER" id="PTHR24026:SF126">
    <property type="entry name" value="PROTOCADHERIN FAT 4"/>
    <property type="match status" value="1"/>
</dbReference>
<dbReference type="GO" id="GO:0007163">
    <property type="term" value="P:establishment or maintenance of cell polarity"/>
    <property type="evidence" value="ECO:0007669"/>
    <property type="project" value="UniProtKB-ARBA"/>
</dbReference>
<dbReference type="FunFam" id="2.60.40.60:FF:000319">
    <property type="entry name" value="FAT atypical cadherin 1b"/>
    <property type="match status" value="1"/>
</dbReference>
<evidence type="ECO:0000256" key="10">
    <source>
        <dbReference type="ARBA" id="ARBA00023180"/>
    </source>
</evidence>
<feature type="domain" description="Cadherin" evidence="17">
    <location>
        <begin position="687"/>
        <end position="790"/>
    </location>
</feature>
<dbReference type="InterPro" id="IPR002126">
    <property type="entry name" value="Cadherin-like_dom"/>
</dbReference>
<dbReference type="GO" id="GO:0007156">
    <property type="term" value="P:homophilic cell adhesion via plasma membrane adhesion molecules"/>
    <property type="evidence" value="ECO:0007669"/>
    <property type="project" value="InterPro"/>
</dbReference>
<dbReference type="FunFam" id="2.60.40.60:FF:000226">
    <property type="entry name" value="Dachsous, isoform B"/>
    <property type="match status" value="1"/>
</dbReference>
<feature type="domain" description="Cadherin" evidence="17">
    <location>
        <begin position="2283"/>
        <end position="2387"/>
    </location>
</feature>
<evidence type="ECO:0000313" key="19">
    <source>
        <dbReference type="Proteomes" id="UP000261360"/>
    </source>
</evidence>
<feature type="region of interest" description="Disordered" evidence="15">
    <location>
        <begin position="2463"/>
        <end position="2502"/>
    </location>
</feature>
<evidence type="ECO:0000256" key="16">
    <source>
        <dbReference type="SAM" id="Phobius"/>
    </source>
</evidence>
<feature type="domain" description="Cadherin" evidence="17">
    <location>
        <begin position="375"/>
        <end position="472"/>
    </location>
</feature>
<feature type="domain" description="Cadherin" evidence="17">
    <location>
        <begin position="256"/>
        <end position="362"/>
    </location>
</feature>
<dbReference type="InterPro" id="IPR015919">
    <property type="entry name" value="Cadherin-like_sf"/>
</dbReference>
<feature type="domain" description="Cadherin" evidence="17">
    <location>
        <begin position="1854"/>
        <end position="1957"/>
    </location>
</feature>
<feature type="domain" description="Cadherin" evidence="17">
    <location>
        <begin position="2075"/>
        <end position="2177"/>
    </location>
</feature>
<comment type="subunit">
    <text evidence="11">Heterophilic interaction with FAT4; this interaction affects their respective protein levels.</text>
</comment>
<keyword evidence="4" id="KW-0732">Signal</keyword>
<dbReference type="CDD" id="cd11304">
    <property type="entry name" value="Cadherin_repeat"/>
    <property type="match status" value="20"/>
</dbReference>
<dbReference type="GO" id="GO:0005886">
    <property type="term" value="C:plasma membrane"/>
    <property type="evidence" value="ECO:0007669"/>
    <property type="project" value="UniProtKB-SubCell"/>
</dbReference>
<feature type="domain" description="Cadherin" evidence="17">
    <location>
        <begin position="144"/>
        <end position="255"/>
    </location>
</feature>
<feature type="transmembrane region" description="Helical" evidence="16">
    <location>
        <begin position="2395"/>
        <end position="2421"/>
    </location>
</feature>
<feature type="domain" description="Cadherin" evidence="17">
    <location>
        <begin position="791"/>
        <end position="892"/>
    </location>
</feature>
<feature type="domain" description="Cadherin" evidence="17">
    <location>
        <begin position="2178"/>
        <end position="2282"/>
    </location>
</feature>
<dbReference type="PROSITE" id="PS50268">
    <property type="entry name" value="CADHERIN_2"/>
    <property type="match status" value="22"/>
</dbReference>
<evidence type="ECO:0000256" key="2">
    <source>
        <dbReference type="ARBA" id="ARBA00022475"/>
    </source>
</evidence>
<keyword evidence="5" id="KW-0677">Repeat</keyword>
<evidence type="ECO:0000256" key="15">
    <source>
        <dbReference type="SAM" id="MobiDB-lite"/>
    </source>
</evidence>
<keyword evidence="3 16" id="KW-0812">Transmembrane</keyword>
<feature type="domain" description="Cadherin" evidence="17">
    <location>
        <begin position="1138"/>
        <end position="1238"/>
    </location>
</feature>
<keyword evidence="19" id="KW-1185">Reference proteome</keyword>